<sequence>MGENFCDVCQKSFASKVYLKKHQSTKKHLERLKNPVVKKRFSCDVCNYSTDVKCNLKSHLLSSKHKKTVEETQQKDYVCGLCDVSFRDALDFDRHSKSKKHFRLLDISLDMSENELKYLIRELTNYMTRGGKYELEQNPYLKERNIAKPKVLFFYSERDEKYLGWIKDVLSPISDRIFDVEGKCNIVWPNHRYIISTKDFARLIVSVFSEVVERKILQAEKETEMLNLERRCEVHKEAEPIYCTRCGPKVELELCGFDLQKHQKNTRERLRVILSECPSARKSATGYWEWWKREREFTKKVKELEGLDVEVLNPIKKGRRICTPQKMSELDFVEFLREECTFFSYTPLHPDRQIKTLAYLRKIRNMWSVSELGFFGCHMSEEEKKERQERTIFYSSLCWRINSVERNIFLSFFGFEKESRFSREVSGVVSKVWKFESQTE</sequence>
<keyword evidence="1" id="KW-0479">Metal-binding</keyword>
<dbReference type="GO" id="GO:0008270">
    <property type="term" value="F:zinc ion binding"/>
    <property type="evidence" value="ECO:0007669"/>
    <property type="project" value="UniProtKB-KW"/>
</dbReference>
<dbReference type="InterPro" id="IPR036236">
    <property type="entry name" value="Znf_C2H2_sf"/>
</dbReference>
<dbReference type="InterPro" id="IPR003604">
    <property type="entry name" value="Matrin/U1-like-C_Znf_C2H2"/>
</dbReference>
<dbReference type="PROSITE" id="PS50157">
    <property type="entry name" value="ZINC_FINGER_C2H2_2"/>
    <property type="match status" value="1"/>
</dbReference>
<dbReference type="Pfam" id="PF12874">
    <property type="entry name" value="zf-met"/>
    <property type="match status" value="2"/>
</dbReference>
<evidence type="ECO:0000256" key="3">
    <source>
        <dbReference type="ARBA" id="ARBA00022771"/>
    </source>
</evidence>
<reference evidence="7 8" key="1">
    <citation type="journal article" date="2014" name="Arch. Virol.">
        <title>Complete genome sequence of Tunisvirus, a new member of the proposed family Marseilleviridae.</title>
        <authorList>
            <person name="Aherfi S."/>
            <person name="Boughalmi M."/>
            <person name="Pagnier I."/>
            <person name="Fournous G."/>
            <person name="La Scola B."/>
            <person name="Raoult D."/>
            <person name="Colson P."/>
        </authorList>
    </citation>
    <scope>NUCLEOTIDE SEQUENCE [LARGE SCALE GENOMIC DNA]</scope>
    <source>
        <strain evidence="7 8">U484</strain>
    </source>
</reference>
<dbReference type="EMBL" id="KF483846">
    <property type="protein sequence ID" value="AHC55179.1"/>
    <property type="molecule type" value="Genomic_DNA"/>
</dbReference>
<dbReference type="PROSITE" id="PS00028">
    <property type="entry name" value="ZINC_FINGER_C2H2_1"/>
    <property type="match status" value="2"/>
</dbReference>
<keyword evidence="3 5" id="KW-0863">Zinc-finger</keyword>
<dbReference type="SMART" id="SM00355">
    <property type="entry name" value="ZnF_C2H2"/>
    <property type="match status" value="3"/>
</dbReference>
<dbReference type="PANTHER" id="PTHR24409">
    <property type="entry name" value="ZINC FINGER PROTEIN 142"/>
    <property type="match status" value="1"/>
</dbReference>
<keyword evidence="4" id="KW-0862">Zinc</keyword>
<keyword evidence="2" id="KW-0677">Repeat</keyword>
<evidence type="ECO:0000256" key="1">
    <source>
        <dbReference type="ARBA" id="ARBA00022723"/>
    </source>
</evidence>
<dbReference type="Proteomes" id="UP000232615">
    <property type="component" value="Segment"/>
</dbReference>
<dbReference type="SMART" id="SM00451">
    <property type="entry name" value="ZnF_U1"/>
    <property type="match status" value="3"/>
</dbReference>
<evidence type="ECO:0000259" key="6">
    <source>
        <dbReference type="PROSITE" id="PS50157"/>
    </source>
</evidence>
<evidence type="ECO:0000256" key="4">
    <source>
        <dbReference type="ARBA" id="ARBA00022833"/>
    </source>
</evidence>
<evidence type="ECO:0000313" key="8">
    <source>
        <dbReference type="Proteomes" id="UP000232615"/>
    </source>
</evidence>
<dbReference type="Gene3D" id="3.30.160.60">
    <property type="entry name" value="Classic Zinc Finger"/>
    <property type="match status" value="2"/>
</dbReference>
<evidence type="ECO:0000256" key="2">
    <source>
        <dbReference type="ARBA" id="ARBA00022737"/>
    </source>
</evidence>
<protein>
    <submittedName>
        <fullName evidence="7">Zinc finger protein</fullName>
    </submittedName>
</protein>
<keyword evidence="8" id="KW-1185">Reference proteome</keyword>
<dbReference type="SUPFAM" id="SSF57667">
    <property type="entry name" value="beta-beta-alpha zinc fingers"/>
    <property type="match status" value="2"/>
</dbReference>
<feature type="domain" description="C2H2-type" evidence="6">
    <location>
        <begin position="4"/>
        <end position="28"/>
    </location>
</feature>
<gene>
    <name evidence="7" type="ORF">TNS_ORF461</name>
</gene>
<dbReference type="GO" id="GO:0003676">
    <property type="term" value="F:nucleic acid binding"/>
    <property type="evidence" value="ECO:0007669"/>
    <property type="project" value="InterPro"/>
</dbReference>
<dbReference type="InterPro" id="IPR013087">
    <property type="entry name" value="Znf_C2H2_type"/>
</dbReference>
<name>V9SGY9_9VIRU</name>
<proteinExistence type="predicted"/>
<evidence type="ECO:0000313" key="7">
    <source>
        <dbReference type="EMBL" id="AHC55179.1"/>
    </source>
</evidence>
<accession>V9SGY9</accession>
<evidence type="ECO:0000256" key="5">
    <source>
        <dbReference type="PROSITE-ProRule" id="PRU00042"/>
    </source>
</evidence>
<organism evidence="7 8">
    <name type="scientific">Tunisvirus fontaine2</name>
    <dbReference type="NCBI Taxonomy" id="1421067"/>
    <lineage>
        <taxon>Viruses</taxon>
        <taxon>Varidnaviria</taxon>
        <taxon>Bamfordvirae</taxon>
        <taxon>Nucleocytoviricota</taxon>
        <taxon>Megaviricetes</taxon>
        <taxon>Pimascovirales</taxon>
        <taxon>Pimascovirales incertae sedis</taxon>
        <taxon>Marseilleviridae</taxon>
        <taxon>Losannavirus</taxon>
        <taxon>Losannavirus tunisense</taxon>
    </lineage>
</organism>